<dbReference type="EMBL" id="JAVDXV010000011">
    <property type="protein sequence ID" value="MDR7335641.1"/>
    <property type="molecule type" value="Genomic_DNA"/>
</dbReference>
<dbReference type="PANTHER" id="PTHR43841:SF3">
    <property type="entry name" value="(3R)-HYDROXYACYL-ACP DEHYDRATASE SUBUNIT HADB"/>
    <property type="match status" value="1"/>
</dbReference>
<gene>
    <name evidence="2" type="ORF">J2X21_004808</name>
</gene>
<proteinExistence type="predicted"/>
<dbReference type="RefSeq" id="WP_310332645.1">
    <property type="nucleotide sequence ID" value="NZ_JAVDXV010000011.1"/>
</dbReference>
<dbReference type="InterPro" id="IPR029069">
    <property type="entry name" value="HotDog_dom_sf"/>
</dbReference>
<organism evidence="2 3">
    <name type="scientific">Roseateles asaccharophilus</name>
    <dbReference type="NCBI Taxonomy" id="582607"/>
    <lineage>
        <taxon>Bacteria</taxon>
        <taxon>Pseudomonadati</taxon>
        <taxon>Pseudomonadota</taxon>
        <taxon>Betaproteobacteria</taxon>
        <taxon>Burkholderiales</taxon>
        <taxon>Sphaerotilaceae</taxon>
        <taxon>Roseateles</taxon>
    </lineage>
</organism>
<dbReference type="InterPro" id="IPR002539">
    <property type="entry name" value="MaoC-like_dom"/>
</dbReference>
<dbReference type="Proteomes" id="UP001180825">
    <property type="component" value="Unassembled WGS sequence"/>
</dbReference>
<evidence type="ECO:0000313" key="3">
    <source>
        <dbReference type="Proteomes" id="UP001180825"/>
    </source>
</evidence>
<dbReference type="SUPFAM" id="SSF54637">
    <property type="entry name" value="Thioesterase/thiol ester dehydrase-isomerase"/>
    <property type="match status" value="2"/>
</dbReference>
<accession>A0ABU2AEK7</accession>
<feature type="domain" description="MaoC-like" evidence="1">
    <location>
        <begin position="171"/>
        <end position="238"/>
    </location>
</feature>
<dbReference type="Gene3D" id="3.10.129.10">
    <property type="entry name" value="Hotdog Thioesterase"/>
    <property type="match status" value="1"/>
</dbReference>
<dbReference type="Pfam" id="PF01575">
    <property type="entry name" value="MaoC_dehydratas"/>
    <property type="match status" value="1"/>
</dbReference>
<protein>
    <submittedName>
        <fullName evidence="2">Acyl dehydratase</fullName>
    </submittedName>
</protein>
<evidence type="ECO:0000259" key="1">
    <source>
        <dbReference type="Pfam" id="PF01575"/>
    </source>
</evidence>
<reference evidence="2 3" key="1">
    <citation type="submission" date="2023-07" db="EMBL/GenBank/DDBJ databases">
        <title>Sorghum-associated microbial communities from plants grown in Nebraska, USA.</title>
        <authorList>
            <person name="Schachtman D."/>
        </authorList>
    </citation>
    <scope>NUCLEOTIDE SEQUENCE [LARGE SCALE GENOMIC DNA]</scope>
    <source>
        <strain evidence="2 3">BE316</strain>
    </source>
</reference>
<name>A0ABU2AEK7_9BURK</name>
<sequence length="275" mass="30615">MQLLRLLRAALHRPGRGGELPPAVHELPGLDPRHIARFRAELGFEPDDSMPLSYAYLPVQRAHLDAMLHRDFGHRIVGMVHVGHALHQHAPLDPARPLRLVTHIADEPERDDGARFVRLRTLITQDGQERVACDSRYLARRGRRRGDSPPRDEPETLGPVVASWPLGADAGRRYARLSGDWNPIHLWRWSARLFGLPTVIIHGAHGAARCQAEIERLAGRRVEGLQMEFLRPVPLGSQPTLHLAGSEFELRVDGRGVLRGHCRPGDALAAAAALH</sequence>
<dbReference type="PANTHER" id="PTHR43841">
    <property type="entry name" value="3-HYDROXYACYL-THIOESTER DEHYDRATASE HTDX-RELATED"/>
    <property type="match status" value="1"/>
</dbReference>
<keyword evidence="3" id="KW-1185">Reference proteome</keyword>
<comment type="caution">
    <text evidence="2">The sequence shown here is derived from an EMBL/GenBank/DDBJ whole genome shotgun (WGS) entry which is preliminary data.</text>
</comment>
<evidence type="ECO:0000313" key="2">
    <source>
        <dbReference type="EMBL" id="MDR7335641.1"/>
    </source>
</evidence>